<organism evidence="1 2">
    <name type="scientific">Ornithinibacillus caprae</name>
    <dbReference type="NCBI Taxonomy" id="2678566"/>
    <lineage>
        <taxon>Bacteria</taxon>
        <taxon>Bacillati</taxon>
        <taxon>Bacillota</taxon>
        <taxon>Bacilli</taxon>
        <taxon>Bacillales</taxon>
        <taxon>Bacillaceae</taxon>
        <taxon>Ornithinibacillus</taxon>
    </lineage>
</organism>
<name>A0A6N8FB85_9BACI</name>
<evidence type="ECO:0000313" key="1">
    <source>
        <dbReference type="EMBL" id="MUK86912.1"/>
    </source>
</evidence>
<proteinExistence type="predicted"/>
<keyword evidence="2" id="KW-1185">Reference proteome</keyword>
<evidence type="ECO:0000313" key="2">
    <source>
        <dbReference type="Proteomes" id="UP000469125"/>
    </source>
</evidence>
<dbReference type="EMBL" id="WOCA01000001">
    <property type="protein sequence ID" value="MUK86912.1"/>
    <property type="molecule type" value="Genomic_DNA"/>
</dbReference>
<accession>A0A6N8FB85</accession>
<dbReference type="AlphaFoldDB" id="A0A6N8FB85"/>
<gene>
    <name evidence="1" type="ORF">GMD78_00655</name>
</gene>
<dbReference type="RefSeq" id="WP_155666149.1">
    <property type="nucleotide sequence ID" value="NZ_WOCA01000001.1"/>
</dbReference>
<dbReference type="Proteomes" id="UP000469125">
    <property type="component" value="Unassembled WGS sequence"/>
</dbReference>
<protein>
    <submittedName>
        <fullName evidence="1">Uncharacterized protein</fullName>
    </submittedName>
</protein>
<reference evidence="1 2" key="1">
    <citation type="submission" date="2019-11" db="EMBL/GenBank/DDBJ databases">
        <authorList>
            <person name="Li X."/>
        </authorList>
    </citation>
    <scope>NUCLEOTIDE SEQUENCE [LARGE SCALE GENOMIC DNA]</scope>
    <source>
        <strain evidence="1 2">L9</strain>
    </source>
</reference>
<sequence length="524" mass="59051">MEDVKKQTGVKRIVLITLVALLVVGGSVAAFVLTDKSTKETYFLAEKNTIDVLTEELEQRFEPELSWSEQVEENPTESVVELSAEYNDPMGESYGLFSPEQIINNSTITITTGTDKNEKLLTSKVEGSLGGFELGSIDLHVTSDDVMVGLPFLEETLQLKGDDFGSLLSQFDPYTFSGEETLDFNMVFEDNSILSEEDLDYLKEAYATYLYDELPESAFESANEDVKVESETVKTEKITLHLTEEEVRNILSDLFSKMAEDDRLKEMIKEQYQLQTFGAFTVPQASMLMDEANQIVEDFTTAMEEASEEVLEFSIPNGLTSTIWINDNLVVKRDFEVELGPNENEMVSFYLNGTHLFNNSNQSFDYEIGFKDAYDEGEFALSGELSFEDGDINDSISLTAEEMVLTYESTETLNDTERKFDRNISFDEGYGVVGTLIWSGSASYDNDQMNSQHELSIESPEISQDLFTLHVSKEAKTISSVEIPSSDQVKDLGSMDINELMMYFETEVTPQFEQWMYGIMGPGF</sequence>
<comment type="caution">
    <text evidence="1">The sequence shown here is derived from an EMBL/GenBank/DDBJ whole genome shotgun (WGS) entry which is preliminary data.</text>
</comment>